<evidence type="ECO:0000313" key="2">
    <source>
        <dbReference type="Proteomes" id="UP000789525"/>
    </source>
</evidence>
<accession>A0ACA9LU07</accession>
<reference evidence="1" key="1">
    <citation type="submission" date="2021-06" db="EMBL/GenBank/DDBJ databases">
        <authorList>
            <person name="Kallberg Y."/>
            <person name="Tangrot J."/>
            <person name="Rosling A."/>
        </authorList>
    </citation>
    <scope>NUCLEOTIDE SEQUENCE</scope>
    <source>
        <strain evidence="1">CL356</strain>
    </source>
</reference>
<feature type="non-terminal residue" evidence="1">
    <location>
        <position position="1"/>
    </location>
</feature>
<proteinExistence type="predicted"/>
<evidence type="ECO:0000313" key="1">
    <source>
        <dbReference type="EMBL" id="CAG8545992.1"/>
    </source>
</evidence>
<dbReference type="Proteomes" id="UP000789525">
    <property type="component" value="Unassembled WGS sequence"/>
</dbReference>
<name>A0ACA9LU07_9GLOM</name>
<comment type="caution">
    <text evidence="1">The sequence shown here is derived from an EMBL/GenBank/DDBJ whole genome shotgun (WGS) entry which is preliminary data.</text>
</comment>
<keyword evidence="2" id="KW-1185">Reference proteome</keyword>
<sequence length="63" mass="6936">AESIGFPMFGPSPSPRNANTDVGSLKIQTADFALASKFGLEHFERDRHLLTSNVKVVRKVRPP</sequence>
<gene>
    <name evidence="1" type="ORF">ACOLOM_LOCUS4660</name>
</gene>
<dbReference type="EMBL" id="CAJVPT010007878">
    <property type="protein sequence ID" value="CAG8545992.1"/>
    <property type="molecule type" value="Genomic_DNA"/>
</dbReference>
<organism evidence="1 2">
    <name type="scientific">Acaulospora colombiana</name>
    <dbReference type="NCBI Taxonomy" id="27376"/>
    <lineage>
        <taxon>Eukaryota</taxon>
        <taxon>Fungi</taxon>
        <taxon>Fungi incertae sedis</taxon>
        <taxon>Mucoromycota</taxon>
        <taxon>Glomeromycotina</taxon>
        <taxon>Glomeromycetes</taxon>
        <taxon>Diversisporales</taxon>
        <taxon>Acaulosporaceae</taxon>
        <taxon>Acaulospora</taxon>
    </lineage>
</organism>
<protein>
    <submittedName>
        <fullName evidence="1">6380_t:CDS:1</fullName>
    </submittedName>
</protein>